<reference evidence="1" key="1">
    <citation type="submission" date="2021-06" db="EMBL/GenBank/DDBJ databases">
        <authorList>
            <person name="Kallberg Y."/>
            <person name="Tangrot J."/>
            <person name="Rosling A."/>
        </authorList>
    </citation>
    <scope>NUCLEOTIDE SEQUENCE</scope>
    <source>
        <strain evidence="1">28 12/20/2015</strain>
    </source>
</reference>
<evidence type="ECO:0000313" key="2">
    <source>
        <dbReference type="Proteomes" id="UP000789366"/>
    </source>
</evidence>
<dbReference type="Proteomes" id="UP000789366">
    <property type="component" value="Unassembled WGS sequence"/>
</dbReference>
<gene>
    <name evidence="1" type="ORF">SPELUC_LOCUS10294</name>
</gene>
<organism evidence="1 2">
    <name type="scientific">Cetraspora pellucida</name>
    <dbReference type="NCBI Taxonomy" id="1433469"/>
    <lineage>
        <taxon>Eukaryota</taxon>
        <taxon>Fungi</taxon>
        <taxon>Fungi incertae sedis</taxon>
        <taxon>Mucoromycota</taxon>
        <taxon>Glomeromycotina</taxon>
        <taxon>Glomeromycetes</taxon>
        <taxon>Diversisporales</taxon>
        <taxon>Gigasporaceae</taxon>
        <taxon>Cetraspora</taxon>
    </lineage>
</organism>
<name>A0ACA9P435_9GLOM</name>
<protein>
    <submittedName>
        <fullName evidence="1">15473_t:CDS:1</fullName>
    </submittedName>
</protein>
<comment type="caution">
    <text evidence="1">The sequence shown here is derived from an EMBL/GenBank/DDBJ whole genome shotgun (WGS) entry which is preliminary data.</text>
</comment>
<sequence>MLPEVVKHVHSYWERPYTKWELITWEDFYADKYPNKTKKESHDSLRCDLDLLISKLEPKTGIYDQALYAMSCVPAELKEEERPGMEFLQCKQKISNKKANSINENDRIKSSKKTKCEILQ</sequence>
<feature type="non-terminal residue" evidence="1">
    <location>
        <position position="120"/>
    </location>
</feature>
<accession>A0ACA9P435</accession>
<dbReference type="EMBL" id="CAJVPW010018808">
    <property type="protein sequence ID" value="CAG8683598.1"/>
    <property type="molecule type" value="Genomic_DNA"/>
</dbReference>
<keyword evidence="2" id="KW-1185">Reference proteome</keyword>
<proteinExistence type="predicted"/>
<evidence type="ECO:0000313" key="1">
    <source>
        <dbReference type="EMBL" id="CAG8683598.1"/>
    </source>
</evidence>